<evidence type="ECO:0000256" key="4">
    <source>
        <dbReference type="ARBA" id="ARBA00022553"/>
    </source>
</evidence>
<feature type="domain" description="HAMP" evidence="13">
    <location>
        <begin position="184"/>
        <end position="237"/>
    </location>
</feature>
<comment type="subcellular location">
    <subcellularLocation>
        <location evidence="2">Membrane</location>
    </subcellularLocation>
</comment>
<keyword evidence="14" id="KW-0067">ATP-binding</keyword>
<dbReference type="CDD" id="cd00082">
    <property type="entry name" value="HisKA"/>
    <property type="match status" value="1"/>
</dbReference>
<evidence type="ECO:0000256" key="7">
    <source>
        <dbReference type="ARBA" id="ARBA00022777"/>
    </source>
</evidence>
<dbReference type="RefSeq" id="WP_277860130.1">
    <property type="nucleotide sequence ID" value="NZ_JARRAG010000001.1"/>
</dbReference>
<evidence type="ECO:0000259" key="13">
    <source>
        <dbReference type="PROSITE" id="PS50885"/>
    </source>
</evidence>
<dbReference type="InterPro" id="IPR003594">
    <property type="entry name" value="HATPase_dom"/>
</dbReference>
<dbReference type="SUPFAM" id="SSF55874">
    <property type="entry name" value="ATPase domain of HSP90 chaperone/DNA topoisomerase II/histidine kinase"/>
    <property type="match status" value="1"/>
</dbReference>
<dbReference type="Pfam" id="PF00672">
    <property type="entry name" value="HAMP"/>
    <property type="match status" value="1"/>
</dbReference>
<dbReference type="PANTHER" id="PTHR45436:SF5">
    <property type="entry name" value="SENSOR HISTIDINE KINASE TRCS"/>
    <property type="match status" value="1"/>
</dbReference>
<dbReference type="InterPro" id="IPR003661">
    <property type="entry name" value="HisK_dim/P_dom"/>
</dbReference>
<dbReference type="CDD" id="cd06225">
    <property type="entry name" value="HAMP"/>
    <property type="match status" value="1"/>
</dbReference>
<evidence type="ECO:0000259" key="12">
    <source>
        <dbReference type="PROSITE" id="PS50109"/>
    </source>
</evidence>
<evidence type="ECO:0000256" key="2">
    <source>
        <dbReference type="ARBA" id="ARBA00004370"/>
    </source>
</evidence>
<dbReference type="GO" id="GO:0005524">
    <property type="term" value="F:ATP binding"/>
    <property type="evidence" value="ECO:0007669"/>
    <property type="project" value="UniProtKB-KW"/>
</dbReference>
<feature type="domain" description="Histidine kinase" evidence="12">
    <location>
        <begin position="245"/>
        <end position="461"/>
    </location>
</feature>
<dbReference type="InterPro" id="IPR003660">
    <property type="entry name" value="HAMP_dom"/>
</dbReference>
<gene>
    <name evidence="14" type="ORF">PZE19_08370</name>
</gene>
<evidence type="ECO:0000256" key="9">
    <source>
        <dbReference type="ARBA" id="ARBA00023012"/>
    </source>
</evidence>
<keyword evidence="8 11" id="KW-1133">Transmembrane helix</keyword>
<dbReference type="SMART" id="SM00304">
    <property type="entry name" value="HAMP"/>
    <property type="match status" value="1"/>
</dbReference>
<evidence type="ECO:0000313" key="15">
    <source>
        <dbReference type="Proteomes" id="UP001216907"/>
    </source>
</evidence>
<evidence type="ECO:0000256" key="3">
    <source>
        <dbReference type="ARBA" id="ARBA00012438"/>
    </source>
</evidence>
<keyword evidence="15" id="KW-1185">Reference proteome</keyword>
<evidence type="ECO:0000256" key="11">
    <source>
        <dbReference type="SAM" id="Phobius"/>
    </source>
</evidence>
<dbReference type="PRINTS" id="PR00344">
    <property type="entry name" value="BCTRLSENSOR"/>
</dbReference>
<dbReference type="SMART" id="SM00387">
    <property type="entry name" value="HATPase_c"/>
    <property type="match status" value="1"/>
</dbReference>
<organism evidence="14 15">
    <name type="scientific">Paludisphaera mucosa</name>
    <dbReference type="NCBI Taxonomy" id="3030827"/>
    <lineage>
        <taxon>Bacteria</taxon>
        <taxon>Pseudomonadati</taxon>
        <taxon>Planctomycetota</taxon>
        <taxon>Planctomycetia</taxon>
        <taxon>Isosphaerales</taxon>
        <taxon>Isosphaeraceae</taxon>
        <taxon>Paludisphaera</taxon>
    </lineage>
</organism>
<comment type="caution">
    <text evidence="14">The sequence shown here is derived from an EMBL/GenBank/DDBJ whole genome shotgun (WGS) entry which is preliminary data.</text>
</comment>
<evidence type="ECO:0000256" key="1">
    <source>
        <dbReference type="ARBA" id="ARBA00000085"/>
    </source>
</evidence>
<keyword evidence="14" id="KW-0547">Nucleotide-binding</keyword>
<keyword evidence="10 11" id="KW-0472">Membrane</keyword>
<accession>A0ABT6F8E7</accession>
<proteinExistence type="predicted"/>
<dbReference type="Pfam" id="PF00512">
    <property type="entry name" value="HisKA"/>
    <property type="match status" value="1"/>
</dbReference>
<dbReference type="Pfam" id="PF02518">
    <property type="entry name" value="HATPase_c"/>
    <property type="match status" value="1"/>
</dbReference>
<dbReference type="InterPro" id="IPR005467">
    <property type="entry name" value="His_kinase_dom"/>
</dbReference>
<keyword evidence="9" id="KW-0902">Two-component regulatory system</keyword>
<reference evidence="14 15" key="1">
    <citation type="submission" date="2023-03" db="EMBL/GenBank/DDBJ databases">
        <title>Paludisphaera mucosa sp. nov. a novel planctomycete from northern fen.</title>
        <authorList>
            <person name="Ivanova A."/>
        </authorList>
    </citation>
    <scope>NUCLEOTIDE SEQUENCE [LARGE SCALE GENOMIC DNA]</scope>
    <source>
        <strain evidence="14 15">Pla2</strain>
    </source>
</reference>
<dbReference type="InterPro" id="IPR036890">
    <property type="entry name" value="HATPase_C_sf"/>
</dbReference>
<keyword evidence="4" id="KW-0597">Phosphoprotein</keyword>
<evidence type="ECO:0000256" key="8">
    <source>
        <dbReference type="ARBA" id="ARBA00022989"/>
    </source>
</evidence>
<comment type="catalytic activity">
    <reaction evidence="1">
        <text>ATP + protein L-histidine = ADP + protein N-phospho-L-histidine.</text>
        <dbReference type="EC" id="2.7.13.3"/>
    </reaction>
</comment>
<dbReference type="SUPFAM" id="SSF47384">
    <property type="entry name" value="Homodimeric domain of signal transducing histidine kinase"/>
    <property type="match status" value="1"/>
</dbReference>
<dbReference type="PROSITE" id="PS50885">
    <property type="entry name" value="HAMP"/>
    <property type="match status" value="1"/>
</dbReference>
<dbReference type="PROSITE" id="PS50109">
    <property type="entry name" value="HIS_KIN"/>
    <property type="match status" value="1"/>
</dbReference>
<dbReference type="Gene3D" id="6.10.340.10">
    <property type="match status" value="1"/>
</dbReference>
<dbReference type="Proteomes" id="UP001216907">
    <property type="component" value="Unassembled WGS sequence"/>
</dbReference>
<dbReference type="InterPro" id="IPR004358">
    <property type="entry name" value="Sig_transdc_His_kin-like_C"/>
</dbReference>
<keyword evidence="5" id="KW-0808">Transferase</keyword>
<keyword evidence="6 11" id="KW-0812">Transmembrane</keyword>
<sequence>MSRMTIRWRLTLWYGAVLAAVLTIFAATVDLLMIRVIQYRTDSNLDGQLAVIEDQIGRAENADVLRERLAWQFAIHPVFEMQVTEDGDRAWLRSERIAESGLPMPAVAPDDHGEYVHEDVSVPGLGHCRMLSKSIDTPYASLLVQVALDTEMNERHLGQLRDVFLSTGPILLLAALGCGYLLAWKALSPVEKLAAEAQQITATRLDRRLATPNPDDELGRLARTLNGMIARLERSFGEIQRFTADAAHELRSPLAALRSEAEVTLMTDREPAEYRRTLESMLEEIEHLTRLTTNLLYLCREDALVKPSFEDLRLDVLVQDVTEHMRAVAAEAGQRLVLKEPIAACVVYGDSDQLRRLLLNLIDNAVKYTPADGEIRVGLEFRQDRATLVVEDTGIGIAAEHIPHIFKRFYRIDSARPRKSSATGLGLSICQAVAKSHHGAIELKSEPGVGTRVICTFPARAVEPGRRDEAATAAALQA</sequence>
<dbReference type="Gene3D" id="3.30.565.10">
    <property type="entry name" value="Histidine kinase-like ATPase, C-terminal domain"/>
    <property type="match status" value="1"/>
</dbReference>
<dbReference type="EC" id="2.7.13.3" evidence="3"/>
<evidence type="ECO:0000256" key="6">
    <source>
        <dbReference type="ARBA" id="ARBA00022692"/>
    </source>
</evidence>
<name>A0ABT6F8E7_9BACT</name>
<dbReference type="Gene3D" id="1.10.287.130">
    <property type="match status" value="1"/>
</dbReference>
<dbReference type="SUPFAM" id="SSF158472">
    <property type="entry name" value="HAMP domain-like"/>
    <property type="match status" value="1"/>
</dbReference>
<keyword evidence="7" id="KW-0418">Kinase</keyword>
<dbReference type="CDD" id="cd00075">
    <property type="entry name" value="HATPase"/>
    <property type="match status" value="1"/>
</dbReference>
<evidence type="ECO:0000256" key="5">
    <source>
        <dbReference type="ARBA" id="ARBA00022679"/>
    </source>
</evidence>
<dbReference type="PANTHER" id="PTHR45436">
    <property type="entry name" value="SENSOR HISTIDINE KINASE YKOH"/>
    <property type="match status" value="1"/>
</dbReference>
<feature type="transmembrane region" description="Helical" evidence="11">
    <location>
        <begin position="12"/>
        <end position="34"/>
    </location>
</feature>
<dbReference type="InterPro" id="IPR036097">
    <property type="entry name" value="HisK_dim/P_sf"/>
</dbReference>
<dbReference type="EMBL" id="JARRAG010000001">
    <property type="protein sequence ID" value="MDG3003782.1"/>
    <property type="molecule type" value="Genomic_DNA"/>
</dbReference>
<protein>
    <recommendedName>
        <fullName evidence="3">histidine kinase</fullName>
        <ecNumber evidence="3">2.7.13.3</ecNumber>
    </recommendedName>
</protein>
<evidence type="ECO:0000313" key="14">
    <source>
        <dbReference type="EMBL" id="MDG3003782.1"/>
    </source>
</evidence>
<dbReference type="SMART" id="SM00388">
    <property type="entry name" value="HisKA"/>
    <property type="match status" value="1"/>
</dbReference>
<evidence type="ECO:0000256" key="10">
    <source>
        <dbReference type="ARBA" id="ARBA00023136"/>
    </source>
</evidence>
<dbReference type="InterPro" id="IPR050428">
    <property type="entry name" value="TCS_sensor_his_kinase"/>
</dbReference>